<dbReference type="EMBL" id="CP016793">
    <property type="protein sequence ID" value="ANZ35252.1"/>
    <property type="molecule type" value="Genomic_DNA"/>
</dbReference>
<name>A0A1B2HC21_9PSEU</name>
<accession>A0A1B2HC21</accession>
<dbReference type="OrthoDB" id="4226606at2"/>
<evidence type="ECO:0000313" key="1">
    <source>
        <dbReference type="EMBL" id="ANZ35252.1"/>
    </source>
</evidence>
<evidence type="ECO:0000313" key="2">
    <source>
        <dbReference type="Proteomes" id="UP000093053"/>
    </source>
</evidence>
<protein>
    <submittedName>
        <fullName evidence="1">Uncharacterized protein</fullName>
    </submittedName>
</protein>
<dbReference type="AlphaFoldDB" id="A0A1B2HC21"/>
<gene>
    <name evidence="1" type="ORF">BBK82_03355</name>
</gene>
<reference evidence="1 2" key="1">
    <citation type="submission" date="2016-07" db="EMBL/GenBank/DDBJ databases">
        <title>Complete genome sequence of the Lentzea guizhouensis DHS C013.</title>
        <authorList>
            <person name="Cao C."/>
        </authorList>
    </citation>
    <scope>NUCLEOTIDE SEQUENCE [LARGE SCALE GENOMIC DNA]</scope>
    <source>
        <strain evidence="1 2">DHS C013</strain>
    </source>
</reference>
<keyword evidence="2" id="KW-1185">Reference proteome</keyword>
<dbReference type="RefSeq" id="WP_065913668.1">
    <property type="nucleotide sequence ID" value="NZ_CP016793.1"/>
</dbReference>
<dbReference type="Proteomes" id="UP000093053">
    <property type="component" value="Chromosome"/>
</dbReference>
<dbReference type="KEGG" id="led:BBK82_03355"/>
<proteinExistence type="predicted"/>
<dbReference type="STRING" id="1586287.BBK82_03355"/>
<organism evidence="1 2">
    <name type="scientific">Lentzea guizhouensis</name>
    <dbReference type="NCBI Taxonomy" id="1586287"/>
    <lineage>
        <taxon>Bacteria</taxon>
        <taxon>Bacillati</taxon>
        <taxon>Actinomycetota</taxon>
        <taxon>Actinomycetes</taxon>
        <taxon>Pseudonocardiales</taxon>
        <taxon>Pseudonocardiaceae</taxon>
        <taxon>Lentzea</taxon>
    </lineage>
</organism>
<sequence length="110" mass="11927">MGEFREVAGWQAHVAVSKRELLEAKLCPAILADMVGGVPVDSGELRDSLDFEVIGDDVGRIGSRDAKHSGPVEEGHEIVYRDANGAKVHTGRMVPAQPYMKPALYRKRGG</sequence>